<evidence type="ECO:0000313" key="6">
    <source>
        <dbReference type="Proteomes" id="UP001057375"/>
    </source>
</evidence>
<dbReference type="InterPro" id="IPR024743">
    <property type="entry name" value="Dynein_HC_stalk"/>
</dbReference>
<feature type="region of interest" description="Disordered" evidence="3">
    <location>
        <begin position="3860"/>
        <end position="3884"/>
    </location>
</feature>
<proteinExistence type="inferred from homology"/>
<protein>
    <recommendedName>
        <fullName evidence="4">Dynein heavy chain coiled coil stalk domain-containing protein</fullName>
    </recommendedName>
</protein>
<evidence type="ECO:0000256" key="2">
    <source>
        <dbReference type="SAM" id="Coils"/>
    </source>
</evidence>
<dbReference type="Proteomes" id="UP001057375">
    <property type="component" value="Unassembled WGS sequence"/>
</dbReference>
<accession>A0ABQ5KQV2</accession>
<reference evidence="5" key="1">
    <citation type="submission" date="2022-03" db="EMBL/GenBank/DDBJ databases">
        <title>Draft genome sequence of Aduncisulcus paluster, a free-living microaerophilic Fornicata.</title>
        <authorList>
            <person name="Yuyama I."/>
            <person name="Kume K."/>
            <person name="Tamura T."/>
            <person name="Inagaki Y."/>
            <person name="Hashimoto T."/>
        </authorList>
    </citation>
    <scope>NUCLEOTIDE SEQUENCE</scope>
    <source>
        <strain evidence="5">NY0171</strain>
    </source>
</reference>
<dbReference type="InterPro" id="IPR026983">
    <property type="entry name" value="DHC"/>
</dbReference>
<feature type="region of interest" description="Disordered" evidence="3">
    <location>
        <begin position="1043"/>
        <end position="1063"/>
    </location>
</feature>
<feature type="coiled-coil region" evidence="2">
    <location>
        <begin position="2167"/>
        <end position="2201"/>
    </location>
</feature>
<feature type="non-terminal residue" evidence="5">
    <location>
        <position position="1"/>
    </location>
</feature>
<comment type="similarity">
    <text evidence="1">Belongs to the dynein heavy chain family.</text>
</comment>
<keyword evidence="6" id="KW-1185">Reference proteome</keyword>
<comment type="caution">
    <text evidence="5">The sequence shown here is derived from an EMBL/GenBank/DDBJ whole genome shotgun (WGS) entry which is preliminary data.</text>
</comment>
<dbReference type="InterPro" id="IPR027417">
    <property type="entry name" value="P-loop_NTPase"/>
</dbReference>
<feature type="coiled-coil region" evidence="2">
    <location>
        <begin position="2383"/>
        <end position="2420"/>
    </location>
</feature>
<feature type="compositionally biased region" description="Low complexity" evidence="3">
    <location>
        <begin position="1538"/>
        <end position="1600"/>
    </location>
</feature>
<evidence type="ECO:0000256" key="1">
    <source>
        <dbReference type="ARBA" id="ARBA00008887"/>
    </source>
</evidence>
<evidence type="ECO:0000256" key="3">
    <source>
        <dbReference type="SAM" id="MobiDB-lite"/>
    </source>
</evidence>
<feature type="compositionally biased region" description="Polar residues" evidence="3">
    <location>
        <begin position="146"/>
        <end position="159"/>
    </location>
</feature>
<feature type="region of interest" description="Disordered" evidence="3">
    <location>
        <begin position="1429"/>
        <end position="1455"/>
    </location>
</feature>
<feature type="region of interest" description="Disordered" evidence="3">
    <location>
        <begin position="1484"/>
        <end position="1687"/>
    </location>
</feature>
<keyword evidence="2" id="KW-0175">Coiled coil</keyword>
<dbReference type="Pfam" id="PF12777">
    <property type="entry name" value="MT"/>
    <property type="match status" value="1"/>
</dbReference>
<dbReference type="EMBL" id="BQXS01010805">
    <property type="protein sequence ID" value="GKT34396.1"/>
    <property type="molecule type" value="Genomic_DNA"/>
</dbReference>
<name>A0ABQ5KQV2_9EUKA</name>
<feature type="region of interest" description="Disordered" evidence="3">
    <location>
        <begin position="3086"/>
        <end position="3110"/>
    </location>
</feature>
<dbReference type="SUPFAM" id="SSF52540">
    <property type="entry name" value="P-loop containing nucleoside triphosphate hydrolases"/>
    <property type="match status" value="1"/>
</dbReference>
<sequence length="3963" mass="437288">VPLTTARSATATLTTASATVSTPPYPFHTSFGESSEIKHLPLHSRSGMIITLQCNCHAPSENRVDTMKGCEFCSNSSSVNTPLSPLHTSCPHLPSALRNNIIHYFPSHSMNQWPIGAIRALRKPDKKKKKREKRLEVEEEVEMDDSTQFTSAISGQEKPSSPPKPPDMWASLLSTITYGGSATDIEAMKVDRALGYLDSEKLELELIIYTILWALGQRWAAQTLSSVLASFFVGSTNSTYHGTNENFSMSDVEAVLIKAFNIMSAVPDSSRKKKLKVPIKPSIPRPTVQRAKDQVLPNGKRTIQLAGGRKVNVVQKQAPKKSLRRFSTFVSLPSPPPRKESDLPFDPDHIMHAFAVAILQMIVPQTMSLLDPQLSVPLRQSGIKRQELRKTAFKKGLPDPYPIFDEIQTAVACELPHENLIRQVGVLFGYSDVSSFYENIMNGVNAAIVHERDQVWKKKKESLKAVSEKFVSGQKGEEIPYPTPPAVKSIPPLTLEIPSISGNALTSGAKSASSPLTNNPILPSSVRNDFNSKELGLDLSVSIEAAAGKYPLISQEAQKSAIALFNGYKLSPPIHSLEPTLPFTHTLNPTFFSHILMMLTVFDTVCCATLEPSAELIRNCSAVLRGVDLYDEDRLEDVGDEECITSKTGRILARTEREWKQIVRTREAPLYENDDSQQKIDTSDVNKDIGEMILQRIKKERTIHLERCHRILVAVCHNGDFFLSTENDLETVLGVSRDDTHSVYHTVNLIILCAGTNDVQSSFEAIQRGVLFIHMNSTPSFIIQPHKTVILMAAIPRVPALISAARPSNSLCFPKLASIQSFRKCPFVSMMHSGVEFVTSSPDSNDTLPPAIAAAYHRKELGRGWTLKGYTSGIHTGFAGLLSSRLFVYIPRKIRPNKVHTMNVPSWVIPDYVQNRFLSHVISSAVSFVIARRVVGVSGCRLVMSCLCAVRGACAIFYQRAIRCLAARLLREENKAKISQMDVVENVAPGIVLQACVAIYGVLAGLLDSASLGNLSHCILVSMQNAECPCEAGGGVSIRNRRKKKSQRTMGIRHSSSRLAAKDSSSNTSSEFFVKSVFSPKSPAAQMSSVPLLSDVVVDVESCLFSPAPPSFLPKELLPVAVALEGIHHVDVQRQIPRGIITVDIPAITKRFLVPLLTLSNLMPSKLESVGEMTNLVQHVTIPPCLQEHMIMKLINSRVGRSLKAIARSVHCTLIVDALCVEKHVALILEAKLNETLGPVSRIILFRSAGNDLTSAGILNEDILKGSQTSSSSLNVHRAQEGGQVAGLFRSPFEQHSSSLNVCVPNITYQSVVEVGRLYVLSILSALPLQSLTQIRGNQKRNRFSYGRRRKQKEEGDPVAKTDLIMNALEKIMKKHVSLSPLRVSLMILGACQNFYSTVAEIMQQKGIGATGLQSSGLNGVVIGEGHGSKGIPGQVMPPPVPGFGRHDSDQAIGGSSLDASEREFLLDGSDDLVDASIDEMSEATELSMGEKFVDDDEYEEIVEEEESSETTEESSVKEQPVVQSPKEIAPSPSVTDEGASSENTSGTESTSSSGSGSYESESSGSSETDSESSEYASSTESSGSEESTSGSASRSTSHSSTRKSVPAESKESADNYRRPEESLDQSPSISGGGRSLDESLPADDYDEQYDYSGTEDSQKSGHSGDDDEELSGSARDSMDSSYGSSPQKHAVSFFIEKRENPMEVLKKSVAMAWVRAVVHVCSVCIPPDVATCPLLIPVEDIRSHAATIFGLKIKEDEVSMDTSPISSLPSPSHLYSCDTVNGTIRLLSAHLLHHSPFQPILLTGQNGVGKKTLLKAAAKLSKMGFVGLDLLSSEVSLENALTSTMKALALEVEQKQNVVFAINIPSSIISSSAASSSLPQSILHTIGALLGLDSMHFAFPVGFSMEMSELFSKNSKRNNPFDISSTLRRAIIPVFIISSPAPRSMTQNGGVLNHHLLSRFAVGDVIRIPGWGAADLAHAVSNQLFNTLPSAIRGIVNVREGNHMPQSVKTAILCLTDRGVIDAIALGLVQVAFSTYQEKNDGGCLSEHRRTNLEACAQRPLTDSTGIHDKIMMCGLSPLGSFGVGICGGVAFLNESEGLDKFDSFIQDIVPVGPVDVTKESSLSITPIEMLTFMQMFKTIFLQIIGEYFSQLSKSCSALHALSCARSDIEGVSKELQMNLKRLEANHKEVSDKLEFLVDESSQYEALQNKLFKVIHEEQLAADRAAESARLAATAAAAKQPAIDVARASLRCVSIKDLSRLRKMRHAPSLVRRTFDCVAIILGFGPMLPVKPCELGDEYGPRDSFEVTRHMVEDGSFVHYLLAFDPVLVSSEIVELLCPYLEAPDFNPIAAKRVSESVAGLVGWVCAVVQHHKVYMDAKPVNERNKKAAMKLKEARNALNNTTAELHRVQEKLQNAGKEFATCAAEKDKLEGEIQVNKQTQQSSRVLMKMLSKEAQGWYDKVVNVTSDLFLLPSSACVETFMLRWPFRIHQPQDTLRNVVQVFEQGNILSELNNVLKSTRIDVLGSVADLAIPDEKFDDIEDDHTREGFLSSKQSSRRDIRRSSSIGTLAARASYSSMKTLSKQSTKDNLISSSEESDDSYLSKSILWKMKENDQLCLSLISRVYNALPNLTFDSVYKVLYDNIPAVVWPQNDTRPLVLREKGVPASPDAILSAVNLLRSPLPTFLYDPSLLISPNLSTFFSVSPHYIYSHGDLMFLYNIPAQPTIQDLSLCPQLIVATVTLEDMQEKTEYGCMLIRFCEILRDLVCSFPLSSTKTPPISVSGLGAGGFGIPLLDLQESDGPEPSSIPRLILLCSSHHTISPHLLLRGRVRSSIQIINMEHCERGERCRLGEMMCEIGDDLEMDRIRKARVELLEQSSLLVETQTETVDVLAGIFEKEKVTPRIVNSDEARKKLELLTSQFENTQQRVDRSISTLIQYDMNSISIHRLSLYLSTILSLFSRLSTLIDLKENTAHLINTRSQSTRLPPNATLPTYTHIVFVVKRLLQRQPKGTGILGRLFFPVVRGVIQILFHSIPFHFRWASILLLTFILSDHPPKLLDYDVIFNTFIRPKSQAQQHPIRIQKRFATSQKSSSGNGEETTESSQRGATPLSRNILSPTVIDTIESVGLGDFAIACRDDHIHMEEWASNNTPEKADISARSALSSLSPWQRFVVISIVRPDRIYHAYRVLVHTTTRGLVKLDQLFSLPRSVYLSGVLDILDCHNSVLVIKESAVNENMFVYAPLMFDSMVEKASKKRKKNNVISISAGSSPLVCRSMSIKALEEGSILIINLWDGIIAEELDERQQTKKTCVTAAANGHVGATDTLYALNREGEWWKVFSSEHIEPSFRLVLVCENMDVINSFCEVLERIPFSFSIDNDISARDMMLDNMNSIDDTFYDLVRHLALSRNVSIRSTEFFDEDVINEMWHKRPGSEWRKEVAYFMRKQQEKEDYERNLGNYLPTEFQEEPEEEVTVQRSRYQKNEFDMTESEFGNNLISMIFGHMIARTSSAIGFSITTGVGQNLFGSNLITAPQTSNAFNILFAKSIILFSRISGQSLTSSFNSVLSGINGYLPAQYRCRLTPLVVKEAQDILDEKRMHLNIHHTVVKPPVSLHLDSVDRDFLFSFSQSLPDLCDVLDCNIGHFIDIGVTSVLHHRAFLFSHFSRQFEYGLPLYIPTERVIDSVGSLIDVRKTPTSLHVFNTLKLVASIMGISLPSQLEDEAKAAIVAESSASSSTTAGRRRGAKKTVQKSSSSSLTLHTPIDSGITLYLISALNRLAPMEYTQVMGQESESIVPFFYSPTLGALIQGLSRAMVHSTPIDSSSNNISLHPLIPLLKSIPQLSVALNKNLKNWIEEELRQERENQQQRAEQTDTRGNRAKGKKQEKTLSSVMALLKIGILKKLPEVEPAPEPKLLKRSVRDMINATAEPATPLQPEIEGIEFSVAPLNRRRLVLELMSLIEKEIV</sequence>
<feature type="domain" description="Dynein heavy chain coiled coil stalk" evidence="4">
    <location>
        <begin position="2236"/>
        <end position="2468"/>
    </location>
</feature>
<dbReference type="PANTHER" id="PTHR46532:SF4">
    <property type="entry name" value="AAA+ ATPASE DOMAIN-CONTAINING PROTEIN"/>
    <property type="match status" value="1"/>
</dbReference>
<dbReference type="Gene3D" id="1.20.920.20">
    <property type="match status" value="1"/>
</dbReference>
<feature type="compositionally biased region" description="Acidic residues" evidence="3">
    <location>
        <begin position="1641"/>
        <end position="1650"/>
    </location>
</feature>
<gene>
    <name evidence="5" type="ORF">ADUPG1_007754</name>
</gene>
<evidence type="ECO:0000259" key="4">
    <source>
        <dbReference type="Pfam" id="PF12777"/>
    </source>
</evidence>
<evidence type="ECO:0000313" key="5">
    <source>
        <dbReference type="EMBL" id="GKT34396.1"/>
    </source>
</evidence>
<feature type="compositionally biased region" description="Low complexity" evidence="3">
    <location>
        <begin position="3092"/>
        <end position="3104"/>
    </location>
</feature>
<feature type="compositionally biased region" description="Acidic residues" evidence="3">
    <location>
        <begin position="1494"/>
        <end position="1513"/>
    </location>
</feature>
<organism evidence="5 6">
    <name type="scientific">Aduncisulcus paluster</name>
    <dbReference type="NCBI Taxonomy" id="2918883"/>
    <lineage>
        <taxon>Eukaryota</taxon>
        <taxon>Metamonada</taxon>
        <taxon>Carpediemonas-like organisms</taxon>
        <taxon>Aduncisulcus</taxon>
    </lineage>
</organism>
<feature type="region of interest" description="Disordered" evidence="3">
    <location>
        <begin position="124"/>
        <end position="166"/>
    </location>
</feature>
<dbReference type="PANTHER" id="PTHR46532">
    <property type="entry name" value="MALE FERTILITY FACTOR KL5"/>
    <property type="match status" value="1"/>
</dbReference>
<feature type="non-terminal residue" evidence="5">
    <location>
        <position position="3963"/>
    </location>
</feature>
<feature type="compositionally biased region" description="Basic and acidic residues" evidence="3">
    <location>
        <begin position="1609"/>
        <end position="1622"/>
    </location>
</feature>